<comment type="caution">
    <text evidence="2">The sequence shown here is derived from an EMBL/GenBank/DDBJ whole genome shotgun (WGS) entry which is preliminary data.</text>
</comment>
<dbReference type="CDD" id="cd00090">
    <property type="entry name" value="HTH_ARSR"/>
    <property type="match status" value="1"/>
</dbReference>
<dbReference type="InterPro" id="IPR036388">
    <property type="entry name" value="WH-like_DNA-bd_sf"/>
</dbReference>
<gene>
    <name evidence="2" type="ORF">GCM10023200_45900</name>
</gene>
<evidence type="ECO:0000259" key="1">
    <source>
        <dbReference type="PROSITE" id="PS50995"/>
    </source>
</evidence>
<reference evidence="3" key="1">
    <citation type="journal article" date="2019" name="Int. J. Syst. Evol. Microbiol.">
        <title>The Global Catalogue of Microorganisms (GCM) 10K type strain sequencing project: providing services to taxonomists for standard genome sequencing and annotation.</title>
        <authorList>
            <consortium name="The Broad Institute Genomics Platform"/>
            <consortium name="The Broad Institute Genome Sequencing Center for Infectious Disease"/>
            <person name="Wu L."/>
            <person name="Ma J."/>
        </authorList>
    </citation>
    <scope>NUCLEOTIDE SEQUENCE [LARGE SCALE GENOMIC DNA]</scope>
    <source>
        <strain evidence="3">JCM 17979</strain>
    </source>
</reference>
<dbReference type="InterPro" id="IPR036390">
    <property type="entry name" value="WH_DNA-bd_sf"/>
</dbReference>
<keyword evidence="3" id="KW-1185">Reference proteome</keyword>
<dbReference type="PANTHER" id="PTHR33164:SF43">
    <property type="entry name" value="HTH-TYPE TRANSCRIPTIONAL REPRESSOR YETL"/>
    <property type="match status" value="1"/>
</dbReference>
<dbReference type="InterPro" id="IPR011991">
    <property type="entry name" value="ArsR-like_HTH"/>
</dbReference>
<dbReference type="EMBL" id="BAABHO010000045">
    <property type="protein sequence ID" value="GAA4803476.1"/>
    <property type="molecule type" value="Genomic_DNA"/>
</dbReference>
<dbReference type="PROSITE" id="PS50995">
    <property type="entry name" value="HTH_MARR_2"/>
    <property type="match status" value="1"/>
</dbReference>
<dbReference type="SUPFAM" id="SSF46785">
    <property type="entry name" value="Winged helix' DNA-binding domain"/>
    <property type="match status" value="1"/>
</dbReference>
<dbReference type="PRINTS" id="PR00598">
    <property type="entry name" value="HTHMARR"/>
</dbReference>
<dbReference type="InterPro" id="IPR039422">
    <property type="entry name" value="MarR/SlyA-like"/>
</dbReference>
<evidence type="ECO:0000313" key="3">
    <source>
        <dbReference type="Proteomes" id="UP001500928"/>
    </source>
</evidence>
<dbReference type="InterPro" id="IPR000835">
    <property type="entry name" value="HTH_MarR-typ"/>
</dbReference>
<dbReference type="Pfam" id="PF01047">
    <property type="entry name" value="MarR"/>
    <property type="match status" value="1"/>
</dbReference>
<proteinExistence type="predicted"/>
<dbReference type="SMART" id="SM00347">
    <property type="entry name" value="HTH_MARR"/>
    <property type="match status" value="1"/>
</dbReference>
<accession>A0ABP9C3Z4</accession>
<organism evidence="2 3">
    <name type="scientific">Actinomycetospora chlora</name>
    <dbReference type="NCBI Taxonomy" id="663608"/>
    <lineage>
        <taxon>Bacteria</taxon>
        <taxon>Bacillati</taxon>
        <taxon>Actinomycetota</taxon>
        <taxon>Actinomycetes</taxon>
        <taxon>Pseudonocardiales</taxon>
        <taxon>Pseudonocardiaceae</taxon>
        <taxon>Actinomycetospora</taxon>
    </lineage>
</organism>
<evidence type="ECO:0000313" key="2">
    <source>
        <dbReference type="EMBL" id="GAA4803476.1"/>
    </source>
</evidence>
<dbReference type="Proteomes" id="UP001500928">
    <property type="component" value="Unassembled WGS sequence"/>
</dbReference>
<name>A0ABP9C3Z4_9PSEU</name>
<dbReference type="PANTHER" id="PTHR33164">
    <property type="entry name" value="TRANSCRIPTIONAL REGULATOR, MARR FAMILY"/>
    <property type="match status" value="1"/>
</dbReference>
<dbReference type="RefSeq" id="WP_345420928.1">
    <property type="nucleotide sequence ID" value="NZ_BAABHO010000045.1"/>
</dbReference>
<feature type="domain" description="HTH marR-type" evidence="1">
    <location>
        <begin position="20"/>
        <end position="152"/>
    </location>
</feature>
<sequence>MVETAPEPAPGSLSARAGDGPPLGLLLTTAAREVGRAFNASLAAAGGSLSTWLVLLALTSGRATSQRELAAAVGIQGATLTHHLDAMEADGLVTRRRDPANRRVHVVELTDAGRAAFTRLREVAVEHDRRLHAGLDPDDVDVVRRVLGRLRSNVAGGDTGRPA</sequence>
<protein>
    <submittedName>
        <fullName evidence="2">MarR family winged helix-turn-helix transcriptional regulator</fullName>
    </submittedName>
</protein>
<dbReference type="Gene3D" id="1.10.10.10">
    <property type="entry name" value="Winged helix-like DNA-binding domain superfamily/Winged helix DNA-binding domain"/>
    <property type="match status" value="1"/>
</dbReference>